<protein>
    <submittedName>
        <fullName evidence="2">PPUP8120</fullName>
    </submittedName>
</protein>
<proteinExistence type="predicted"/>
<keyword evidence="1" id="KW-0812">Transmembrane</keyword>
<evidence type="ECO:0000256" key="1">
    <source>
        <dbReference type="SAM" id="Phobius"/>
    </source>
</evidence>
<reference evidence="2" key="1">
    <citation type="submission" date="2014-12" db="EMBL/GenBank/DDBJ databases">
        <title>Parallel Evolution in Life History Adaptation Evident in the Tissue-Specific Poeciliopsis prolifica transcriptome.</title>
        <authorList>
            <person name="Jue N.K."/>
            <person name="Foley R.J."/>
            <person name="Obergfell C."/>
            <person name="Reznick D.N."/>
            <person name="O'Neill R.J."/>
            <person name="O'Neill M.J."/>
        </authorList>
    </citation>
    <scope>NUCLEOTIDE SEQUENCE</scope>
</reference>
<accession>A0A0S7ELX9</accession>
<name>A0A0S7ELX9_9TELE</name>
<feature type="transmembrane region" description="Helical" evidence="1">
    <location>
        <begin position="12"/>
        <end position="31"/>
    </location>
</feature>
<feature type="transmembrane region" description="Helical" evidence="1">
    <location>
        <begin position="38"/>
        <end position="59"/>
    </location>
</feature>
<sequence>MSAPPVGNFSLTFMFNFLSLSTSLIVSLYFSPSFSSHFLLVIQSASPLLFMNLTLLLLLPLQLLLSDAHVYKCAYFSHTQTAACAPQPPQSLLRENIIKPH</sequence>
<organism evidence="2">
    <name type="scientific">Poeciliopsis prolifica</name>
    <name type="common">blackstripe livebearer</name>
    <dbReference type="NCBI Taxonomy" id="188132"/>
    <lineage>
        <taxon>Eukaryota</taxon>
        <taxon>Metazoa</taxon>
        <taxon>Chordata</taxon>
        <taxon>Craniata</taxon>
        <taxon>Vertebrata</taxon>
        <taxon>Euteleostomi</taxon>
        <taxon>Actinopterygii</taxon>
        <taxon>Neopterygii</taxon>
        <taxon>Teleostei</taxon>
        <taxon>Neoteleostei</taxon>
        <taxon>Acanthomorphata</taxon>
        <taxon>Ovalentaria</taxon>
        <taxon>Atherinomorphae</taxon>
        <taxon>Cyprinodontiformes</taxon>
        <taxon>Poeciliidae</taxon>
        <taxon>Poeciliinae</taxon>
        <taxon>Poeciliopsis</taxon>
    </lineage>
</organism>
<evidence type="ECO:0000313" key="2">
    <source>
        <dbReference type="EMBL" id="JAO06065.1"/>
    </source>
</evidence>
<keyword evidence="1" id="KW-0472">Membrane</keyword>
<gene>
    <name evidence="2" type="primary">PPUP8120</name>
</gene>
<keyword evidence="1" id="KW-1133">Transmembrane helix</keyword>
<dbReference type="EMBL" id="GBYX01475611">
    <property type="protein sequence ID" value="JAO06065.1"/>
    <property type="molecule type" value="Transcribed_RNA"/>
</dbReference>
<dbReference type="AlphaFoldDB" id="A0A0S7ELX9"/>